<comment type="caution">
    <text evidence="1">The sequence shown here is derived from an EMBL/GenBank/DDBJ whole genome shotgun (WGS) entry which is preliminary data.</text>
</comment>
<dbReference type="EMBL" id="NHYE01001280">
    <property type="protein sequence ID" value="PPQ97194.1"/>
    <property type="molecule type" value="Genomic_DNA"/>
</dbReference>
<dbReference type="InParanoid" id="A0A409Y2D1"/>
<accession>A0A409Y2D1</accession>
<dbReference type="Proteomes" id="UP000284706">
    <property type="component" value="Unassembled WGS sequence"/>
</dbReference>
<evidence type="ECO:0000313" key="2">
    <source>
        <dbReference type="Proteomes" id="UP000284706"/>
    </source>
</evidence>
<reference evidence="1 2" key="1">
    <citation type="journal article" date="2018" name="Evol. Lett.">
        <title>Horizontal gene cluster transfer increased hallucinogenic mushroom diversity.</title>
        <authorList>
            <person name="Reynolds H.T."/>
            <person name="Vijayakumar V."/>
            <person name="Gluck-Thaler E."/>
            <person name="Korotkin H.B."/>
            <person name="Matheny P.B."/>
            <person name="Slot J.C."/>
        </authorList>
    </citation>
    <scope>NUCLEOTIDE SEQUENCE [LARGE SCALE GENOMIC DNA]</scope>
    <source>
        <strain evidence="1 2">SRW20</strain>
    </source>
</reference>
<protein>
    <submittedName>
        <fullName evidence="1">Uncharacterized protein</fullName>
    </submittedName>
</protein>
<evidence type="ECO:0000313" key="1">
    <source>
        <dbReference type="EMBL" id="PPQ97194.1"/>
    </source>
</evidence>
<name>A0A409Y2D1_9AGAR</name>
<sequence>MTPKVFRALAKQGSLDCLVHLNCKTKRGESKALYAFLSACPKLLSLEVDIRDRHEHGPVIHGDEDGAFPPISVTTVPLLKSIQGPRAAIETFMQGRPIERICLTGMWSLDKFYNVLSRISKTTSIIFTLVLQFHFGSKVLSKVSQTTASLKKLRLHLSISNIKDNTGEILPIPNDTAPKIANDTVYGPKSNFLEPENVHALYLTYLHMIAIGTVKLPDGLEQLELKTRLDWIPKKQSIYPQLTDKNSDSEESGKRYTLETARSIFDALSSLYPQMTCVLVVNEEMAVGYGKQYHYHSLAWRRNRLGIWTCINYPEEVQKKRPLNEEYCFNL</sequence>
<proteinExistence type="predicted"/>
<dbReference type="AlphaFoldDB" id="A0A409Y2D1"/>
<keyword evidence="2" id="KW-1185">Reference proteome</keyword>
<organism evidence="1 2">
    <name type="scientific">Gymnopilus dilepis</name>
    <dbReference type="NCBI Taxonomy" id="231916"/>
    <lineage>
        <taxon>Eukaryota</taxon>
        <taxon>Fungi</taxon>
        <taxon>Dikarya</taxon>
        <taxon>Basidiomycota</taxon>
        <taxon>Agaricomycotina</taxon>
        <taxon>Agaricomycetes</taxon>
        <taxon>Agaricomycetidae</taxon>
        <taxon>Agaricales</taxon>
        <taxon>Agaricineae</taxon>
        <taxon>Hymenogastraceae</taxon>
        <taxon>Gymnopilus</taxon>
    </lineage>
</organism>
<gene>
    <name evidence="1" type="ORF">CVT26_000470</name>
</gene>